<name>A0AA38T227_9ASTR</name>
<dbReference type="AlphaFoldDB" id="A0AA38T227"/>
<reference evidence="1" key="1">
    <citation type="submission" date="2023-03" db="EMBL/GenBank/DDBJ databases">
        <title>Chromosome-scale reference genome and RAD-based genetic map of yellow starthistle (Centaurea solstitialis) reveal putative structural variation and QTLs associated with invader traits.</title>
        <authorList>
            <person name="Reatini B."/>
            <person name="Cang F.A."/>
            <person name="Jiang Q."/>
            <person name="Mckibben M.T.W."/>
            <person name="Barker M.S."/>
            <person name="Rieseberg L.H."/>
            <person name="Dlugosch K.M."/>
        </authorList>
    </citation>
    <scope>NUCLEOTIDE SEQUENCE</scope>
    <source>
        <strain evidence="1">CAN-66</strain>
        <tissue evidence="1">Leaf</tissue>
    </source>
</reference>
<protein>
    <submittedName>
        <fullName evidence="1">Uncharacterized protein</fullName>
    </submittedName>
</protein>
<gene>
    <name evidence="1" type="ORF">OSB04_021531</name>
</gene>
<evidence type="ECO:0000313" key="2">
    <source>
        <dbReference type="Proteomes" id="UP001172457"/>
    </source>
</evidence>
<keyword evidence="2" id="KW-1185">Reference proteome</keyword>
<accession>A0AA38T227</accession>
<evidence type="ECO:0000313" key="1">
    <source>
        <dbReference type="EMBL" id="KAJ9548988.1"/>
    </source>
</evidence>
<dbReference type="Proteomes" id="UP001172457">
    <property type="component" value="Chromosome 5"/>
</dbReference>
<dbReference type="EMBL" id="JARYMX010000005">
    <property type="protein sequence ID" value="KAJ9548988.1"/>
    <property type="molecule type" value="Genomic_DNA"/>
</dbReference>
<comment type="caution">
    <text evidence="1">The sequence shown here is derived from an EMBL/GenBank/DDBJ whole genome shotgun (WGS) entry which is preliminary data.</text>
</comment>
<organism evidence="1 2">
    <name type="scientific">Centaurea solstitialis</name>
    <name type="common">yellow star-thistle</name>
    <dbReference type="NCBI Taxonomy" id="347529"/>
    <lineage>
        <taxon>Eukaryota</taxon>
        <taxon>Viridiplantae</taxon>
        <taxon>Streptophyta</taxon>
        <taxon>Embryophyta</taxon>
        <taxon>Tracheophyta</taxon>
        <taxon>Spermatophyta</taxon>
        <taxon>Magnoliopsida</taxon>
        <taxon>eudicotyledons</taxon>
        <taxon>Gunneridae</taxon>
        <taxon>Pentapetalae</taxon>
        <taxon>asterids</taxon>
        <taxon>campanulids</taxon>
        <taxon>Asterales</taxon>
        <taxon>Asteraceae</taxon>
        <taxon>Carduoideae</taxon>
        <taxon>Cardueae</taxon>
        <taxon>Centaureinae</taxon>
        <taxon>Centaurea</taxon>
    </lineage>
</organism>
<dbReference type="InterPro" id="IPR029063">
    <property type="entry name" value="SAM-dependent_MTases_sf"/>
</dbReference>
<proteinExistence type="predicted"/>
<sequence length="179" mass="20429">MMYSLWTWMQVIQDMGIYSPLDNFATVHVFWNAKSILTNHGVFVMNVVPLCQESYSALLLQLKAVFEKVYEIEVENEKNKVLAATLLPPPASCDHVNKVSDNLRKVISADEIGSPKRRFHSLKEINLTAAIATYLTNKFGTWDMTEQDETKLTVPRLAQHGTDRNSLSHVWCDMGQDRK</sequence>
<dbReference type="Gene3D" id="3.40.50.150">
    <property type="entry name" value="Vaccinia Virus protein VP39"/>
    <property type="match status" value="1"/>
</dbReference>